<evidence type="ECO:0000313" key="2">
    <source>
        <dbReference type="EMBL" id="TRY71121.1"/>
    </source>
</evidence>
<reference evidence="2 3" key="1">
    <citation type="journal article" date="2018" name="Nat. Ecol. Evol.">
        <title>Genomic signatures of mitonuclear coevolution across populations of Tigriopus californicus.</title>
        <authorList>
            <person name="Barreto F.S."/>
            <person name="Watson E.T."/>
            <person name="Lima T.G."/>
            <person name="Willett C.S."/>
            <person name="Edmands S."/>
            <person name="Li W."/>
            <person name="Burton R.S."/>
        </authorList>
    </citation>
    <scope>NUCLEOTIDE SEQUENCE [LARGE SCALE GENOMIC DNA]</scope>
    <source>
        <strain evidence="2 3">San Diego</strain>
    </source>
</reference>
<feature type="compositionally biased region" description="Polar residues" evidence="1">
    <location>
        <begin position="177"/>
        <end position="194"/>
    </location>
</feature>
<feature type="region of interest" description="Disordered" evidence="1">
    <location>
        <begin position="911"/>
        <end position="953"/>
    </location>
</feature>
<feature type="region of interest" description="Disordered" evidence="1">
    <location>
        <begin position="1014"/>
        <end position="1078"/>
    </location>
</feature>
<feature type="region of interest" description="Disordered" evidence="1">
    <location>
        <begin position="722"/>
        <end position="743"/>
    </location>
</feature>
<organism evidence="2 3">
    <name type="scientific">Tigriopus californicus</name>
    <name type="common">Marine copepod</name>
    <dbReference type="NCBI Taxonomy" id="6832"/>
    <lineage>
        <taxon>Eukaryota</taxon>
        <taxon>Metazoa</taxon>
        <taxon>Ecdysozoa</taxon>
        <taxon>Arthropoda</taxon>
        <taxon>Crustacea</taxon>
        <taxon>Multicrustacea</taxon>
        <taxon>Hexanauplia</taxon>
        <taxon>Copepoda</taxon>
        <taxon>Harpacticoida</taxon>
        <taxon>Harpacticidae</taxon>
        <taxon>Tigriopus</taxon>
    </lineage>
</organism>
<feature type="region of interest" description="Disordered" evidence="1">
    <location>
        <begin position="348"/>
        <end position="384"/>
    </location>
</feature>
<comment type="caution">
    <text evidence="2">The sequence shown here is derived from an EMBL/GenBank/DDBJ whole genome shotgun (WGS) entry which is preliminary data.</text>
</comment>
<sequence length="1200" mass="129373">MTQNNFSDSLGVDGSTDLEEKNTDHSIFDVSLIDNVHSDIARLRGFYGQLVIESREVLLVEARSGADQIRWPTKALKKWFLAKDTINKKEDKDRIVVLITHKNCSSAEGIFTFYSNRAKDIINSLHAVTRNQSVVQPSAFQSGTPNSNSSSLGRGRTSGKKASSSNKMNPLLAFLRRNQSPSGGETAPGNQQGSKAKKSILAKSVSVMDHLSLSGKRGQLDECVDLGGFEDPRRGESLERTIGGGCVGSGGLVNSSTSNSIHGDKKRSASESDLLNVNNKQGCVPGNETGGDKCQNECEEGFYRSFDDIDDIDDLDVLANSNPLEAAVVLRSQLENEYALGEARCSFNSSDSGRMSDTYAETSNSSVTSSSNGSHSNRLYSNTSNCSGDSGAQLSIHSDYSTSGNSSSNNNNHNGFKENALGVLKEQESPNYPPFDNELYGKSISIATKTGNNHHHLLSGASCSTLEKQTPSVGGGGSGARTEYEDPTYSHIYEDNHHHHGLLSAQMGPPPLPPRFATVRKSFTLPHNMSGHTATAKVGEGTAEGQENNAKSKDLSKYFGLHDQGPGSPSKETAQMVALQNLPLSLSRLDEQKKRNLEKFFGIQNTLQNLEQHRRGQHEGTIVVSNNGAELGVSGSKLPSFLTLPKTTLYQNGQHQDVSSPTLSNTNGMSTNPRSRPNSLGFRMDHSSLDPALDNNNVTPPPVRFRANNFRAFNKTLSRLTALEPGENSRSLPTTPDYPPELDSPRRKNLAKFLGLGNFTPSSPTTPAPMGLPLGSPARVCTQGHQGLPPPPTNGILKKSTLSNSTPMDLECGNDELTCTSSSSMRWQSNDGLATPGSLQGGCTPSFLTPMGSPRIFGPQHTTLNPCNQSICDVPSCGPKQSNSMFSIALATNPNSSSSFSSFHTGSLQRGPLQYPLQSDSTRGARSCSLQRGSTLQATQPPKLNRKQEKSLTRSATLDDLEWQKTQPVVWVNNSGGCSFRRGRDIQMRRHSFQQQSQTHSTSIHNSSVILTRRSQSSAGDNKHGPAGFHRAHAPPGATNLDLVVRPSSSLCHHQTPSSLENLNSCPERGSSPKVPKGILKREPVYLTMGGSRLMNAAPVLHLQQTGSNKEPDYLDMNRGSSRMASMPRQRQNSVSFDQSLSLSGVEAQGGGLPSGSFQHTIQAIVHTSDSPGQQKTIEASDQDIYDGITVVESQQISEK</sequence>
<dbReference type="Gene3D" id="2.30.29.30">
    <property type="entry name" value="Pleckstrin-homology domain (PH domain)/Phosphotyrosine-binding domain (PTB)"/>
    <property type="match status" value="1"/>
</dbReference>
<keyword evidence="3" id="KW-1185">Reference proteome</keyword>
<feature type="compositionally biased region" description="Polar residues" evidence="1">
    <location>
        <begin position="1047"/>
        <end position="1065"/>
    </location>
</feature>
<name>A0A553P0A4_TIGCA</name>
<dbReference type="Proteomes" id="UP000318571">
    <property type="component" value="Chromosome 9"/>
</dbReference>
<evidence type="ECO:0000256" key="1">
    <source>
        <dbReference type="SAM" id="MobiDB-lite"/>
    </source>
</evidence>
<feature type="compositionally biased region" description="Low complexity" evidence="1">
    <location>
        <begin position="363"/>
        <end position="381"/>
    </location>
</feature>
<evidence type="ECO:0000313" key="3">
    <source>
        <dbReference type="Proteomes" id="UP000318571"/>
    </source>
</evidence>
<gene>
    <name evidence="2" type="ORF">TCAL_15039</name>
</gene>
<feature type="compositionally biased region" description="Polar residues" evidence="1">
    <location>
        <begin position="916"/>
        <end position="942"/>
    </location>
</feature>
<feature type="region of interest" description="Disordered" evidence="1">
    <location>
        <begin position="397"/>
        <end position="417"/>
    </location>
</feature>
<feature type="region of interest" description="Disordered" evidence="1">
    <location>
        <begin position="653"/>
        <end position="678"/>
    </location>
</feature>
<feature type="compositionally biased region" description="Polar residues" evidence="1">
    <location>
        <begin position="136"/>
        <end position="152"/>
    </location>
</feature>
<proteinExistence type="predicted"/>
<dbReference type="AlphaFoldDB" id="A0A553P0A4"/>
<feature type="compositionally biased region" description="Low complexity" evidence="1">
    <location>
        <begin position="398"/>
        <end position="414"/>
    </location>
</feature>
<feature type="compositionally biased region" description="Polar residues" evidence="1">
    <location>
        <begin position="348"/>
        <end position="362"/>
    </location>
</feature>
<dbReference type="EMBL" id="VCGU01000009">
    <property type="protein sequence ID" value="TRY71121.1"/>
    <property type="molecule type" value="Genomic_DNA"/>
</dbReference>
<dbReference type="InterPro" id="IPR011993">
    <property type="entry name" value="PH-like_dom_sf"/>
</dbReference>
<accession>A0A553P0A4</accession>
<protein>
    <submittedName>
        <fullName evidence="2">Uncharacterized protein</fullName>
    </submittedName>
</protein>
<feature type="region of interest" description="Disordered" evidence="1">
    <location>
        <begin position="136"/>
        <end position="199"/>
    </location>
</feature>